<proteinExistence type="predicted"/>
<accession>A0ABP9DZX6</accession>
<dbReference type="EMBL" id="BAABHQ010000001">
    <property type="protein sequence ID" value="GAA4862301.1"/>
    <property type="molecule type" value="Genomic_DNA"/>
</dbReference>
<reference evidence="3" key="1">
    <citation type="journal article" date="2019" name="Int. J. Syst. Evol. Microbiol.">
        <title>The Global Catalogue of Microorganisms (GCM) 10K type strain sequencing project: providing services to taxonomists for standard genome sequencing and annotation.</title>
        <authorList>
            <consortium name="The Broad Institute Genomics Platform"/>
            <consortium name="The Broad Institute Genome Sequencing Center for Infectious Disease"/>
            <person name="Wu L."/>
            <person name="Ma J."/>
        </authorList>
    </citation>
    <scope>NUCLEOTIDE SEQUENCE [LARGE SCALE GENOMIC DNA]</scope>
    <source>
        <strain evidence="3">JCM 17983</strain>
    </source>
</reference>
<evidence type="ECO:0008006" key="4">
    <source>
        <dbReference type="Google" id="ProtNLM"/>
    </source>
</evidence>
<feature type="region of interest" description="Disordered" evidence="1">
    <location>
        <begin position="1"/>
        <end position="29"/>
    </location>
</feature>
<sequence length="473" mass="51965">MSAPRLGNEGFSSPAPNDTAAGPAPVAVPPPDDADVRWAVHRAMWSVSPLRKVRTCRRFRFDAQAEELPLRGLETDDRGSLDVGVGGLQTCATWHSCVCCGAKIAVGRARDLAHAFSVWEALGGTVVLATFSARHHLGHSLRTLVQAQRTAWKHVTSDRPWRRLKERLGVRFVLRAFECTVGDEAGWHPHMHVFLLCDPREWTTKKVPWGTEGRTRTVLDQPIGDPVGITTPYAETVLAECWERWCEGLAEHGLDAISYVLRGGQQESAGFDVKVLDIGPDTSSTELARYPFKMALEAVGSVFKHGRQEPGRRHRTPFEVMESCAVAIAEGDYQAAEADARLIGEWSKTATEMRFRQCQWPPLMRGWFAEKARELGIAGPLLEDEATEQELADAEELGTETVAYISVADYGSVVAYELDTLKAAGRAGGMPAIVAWFDHRGLALDLTDHGTRLHHKRAGADPPPPSVPYPQAA</sequence>
<name>A0ABP9DZX6_9PSEU</name>
<feature type="region of interest" description="Disordered" evidence="1">
    <location>
        <begin position="453"/>
        <end position="473"/>
    </location>
</feature>
<dbReference type="Proteomes" id="UP001500457">
    <property type="component" value="Unassembled WGS sequence"/>
</dbReference>
<feature type="compositionally biased region" description="Pro residues" evidence="1">
    <location>
        <begin position="461"/>
        <end position="473"/>
    </location>
</feature>
<evidence type="ECO:0000256" key="1">
    <source>
        <dbReference type="SAM" id="MobiDB-lite"/>
    </source>
</evidence>
<gene>
    <name evidence="2" type="ORF">GCM10023203_07360</name>
</gene>
<keyword evidence="3" id="KW-1185">Reference proteome</keyword>
<organism evidence="2 3">
    <name type="scientific">Actinomycetospora straminea</name>
    <dbReference type="NCBI Taxonomy" id="663607"/>
    <lineage>
        <taxon>Bacteria</taxon>
        <taxon>Bacillati</taxon>
        <taxon>Actinomycetota</taxon>
        <taxon>Actinomycetes</taxon>
        <taxon>Pseudonocardiales</taxon>
        <taxon>Pseudonocardiaceae</taxon>
        <taxon>Actinomycetospora</taxon>
    </lineage>
</organism>
<protein>
    <recommendedName>
        <fullName evidence="4">Replication protein</fullName>
    </recommendedName>
</protein>
<evidence type="ECO:0000313" key="3">
    <source>
        <dbReference type="Proteomes" id="UP001500457"/>
    </source>
</evidence>
<evidence type="ECO:0000313" key="2">
    <source>
        <dbReference type="EMBL" id="GAA4862301.1"/>
    </source>
</evidence>
<comment type="caution">
    <text evidence="2">The sequence shown here is derived from an EMBL/GenBank/DDBJ whole genome shotgun (WGS) entry which is preliminary data.</text>
</comment>